<keyword evidence="3 8" id="KW-0349">Heme</keyword>
<evidence type="ECO:0000256" key="8">
    <source>
        <dbReference type="RuleBase" id="RU000461"/>
    </source>
</evidence>
<accession>A0A1X0B289</accession>
<dbReference type="InterPro" id="IPR001128">
    <property type="entry name" value="Cyt_P450"/>
</dbReference>
<evidence type="ECO:0000256" key="5">
    <source>
        <dbReference type="ARBA" id="ARBA00023002"/>
    </source>
</evidence>
<dbReference type="InterPro" id="IPR002397">
    <property type="entry name" value="Cyt_P450_B"/>
</dbReference>
<name>A0A1X0B289_9MYCO</name>
<dbReference type="STRING" id="1927124.BST13_10840"/>
<dbReference type="GO" id="GO:0020037">
    <property type="term" value="F:heme binding"/>
    <property type="evidence" value="ECO:0007669"/>
    <property type="project" value="InterPro"/>
</dbReference>
<evidence type="ECO:0000256" key="4">
    <source>
        <dbReference type="ARBA" id="ARBA00022723"/>
    </source>
</evidence>
<evidence type="ECO:0000256" key="2">
    <source>
        <dbReference type="ARBA" id="ARBA00010617"/>
    </source>
</evidence>
<dbReference type="Pfam" id="PF00067">
    <property type="entry name" value="p450"/>
    <property type="match status" value="1"/>
</dbReference>
<evidence type="ECO:0000256" key="3">
    <source>
        <dbReference type="ARBA" id="ARBA00022617"/>
    </source>
</evidence>
<dbReference type="InterPro" id="IPR017972">
    <property type="entry name" value="Cyt_P450_CS"/>
</dbReference>
<keyword evidence="4 8" id="KW-0479">Metal-binding</keyword>
<protein>
    <submittedName>
        <fullName evidence="9">Cytochrome</fullName>
    </submittedName>
</protein>
<dbReference type="GO" id="GO:0008395">
    <property type="term" value="F:steroid hydroxylase activity"/>
    <property type="evidence" value="ECO:0007669"/>
    <property type="project" value="TreeGrafter"/>
</dbReference>
<comment type="cofactor">
    <cofactor evidence="1">
        <name>heme</name>
        <dbReference type="ChEBI" id="CHEBI:30413"/>
    </cofactor>
</comment>
<comment type="caution">
    <text evidence="9">The sequence shown here is derived from an EMBL/GenBank/DDBJ whole genome shotgun (WGS) entry which is preliminary data.</text>
</comment>
<dbReference type="PROSITE" id="PS00086">
    <property type="entry name" value="CYTOCHROME_P450"/>
    <property type="match status" value="1"/>
</dbReference>
<gene>
    <name evidence="9" type="ORF">BST13_10840</name>
</gene>
<evidence type="ECO:0000256" key="1">
    <source>
        <dbReference type="ARBA" id="ARBA00001971"/>
    </source>
</evidence>
<keyword evidence="5 8" id="KW-0560">Oxidoreductase</keyword>
<dbReference type="PANTHER" id="PTHR46696">
    <property type="entry name" value="P450, PUTATIVE (EUROFUNG)-RELATED"/>
    <property type="match status" value="1"/>
</dbReference>
<dbReference type="Gene3D" id="1.10.630.10">
    <property type="entry name" value="Cytochrome P450"/>
    <property type="match status" value="1"/>
</dbReference>
<dbReference type="PANTHER" id="PTHR46696:SF4">
    <property type="entry name" value="BIOTIN BIOSYNTHESIS CYTOCHROME P450"/>
    <property type="match status" value="1"/>
</dbReference>
<dbReference type="PRINTS" id="PR00385">
    <property type="entry name" value="P450"/>
</dbReference>
<dbReference type="GO" id="GO:0006707">
    <property type="term" value="P:cholesterol catabolic process"/>
    <property type="evidence" value="ECO:0007669"/>
    <property type="project" value="TreeGrafter"/>
</dbReference>
<keyword evidence="10" id="KW-1185">Reference proteome</keyword>
<dbReference type="FunFam" id="1.10.630.10:FF:000018">
    <property type="entry name" value="Cytochrome P450 monooxygenase"/>
    <property type="match status" value="1"/>
</dbReference>
<proteinExistence type="inferred from homology"/>
<evidence type="ECO:0000256" key="7">
    <source>
        <dbReference type="ARBA" id="ARBA00023033"/>
    </source>
</evidence>
<reference evidence="9 10" key="1">
    <citation type="submission" date="2017-02" db="EMBL/GenBank/DDBJ databases">
        <title>The new phylogeny of genus Mycobacterium.</title>
        <authorList>
            <person name="Tortoli E."/>
            <person name="Trovato A."/>
            <person name="Cirillo D.M."/>
        </authorList>
    </citation>
    <scope>NUCLEOTIDE SEQUENCE [LARGE SCALE GENOMIC DNA]</scope>
    <source>
        <strain evidence="9 10">RW6</strain>
    </source>
</reference>
<dbReference type="SUPFAM" id="SSF48264">
    <property type="entry name" value="Cytochrome P450"/>
    <property type="match status" value="1"/>
</dbReference>
<dbReference type="Proteomes" id="UP000192448">
    <property type="component" value="Unassembled WGS sequence"/>
</dbReference>
<evidence type="ECO:0000256" key="6">
    <source>
        <dbReference type="ARBA" id="ARBA00023004"/>
    </source>
</evidence>
<dbReference type="InterPro" id="IPR036396">
    <property type="entry name" value="Cyt_P450_sf"/>
</dbReference>
<dbReference type="CDD" id="cd11078">
    <property type="entry name" value="CYP130-like"/>
    <property type="match status" value="1"/>
</dbReference>
<dbReference type="PRINTS" id="PR00359">
    <property type="entry name" value="BP450"/>
</dbReference>
<dbReference type="OrthoDB" id="4630797at2"/>
<dbReference type="GO" id="GO:0036199">
    <property type="term" value="F:cholest-4-en-3-one 26-monooxygenase activity"/>
    <property type="evidence" value="ECO:0007669"/>
    <property type="project" value="TreeGrafter"/>
</dbReference>
<dbReference type="RefSeq" id="WP_083163548.1">
    <property type="nucleotide sequence ID" value="NZ_MVHF01000008.1"/>
</dbReference>
<sequence>MTVSATQKVYFDPYDVEINADPYPTFARLRDEAPLYYNEQHDFFALSRFADVNRALVDHETFSSARGAIIELIKANIDIPSGALIFEDPPIHDIHRKLLARMFTPRKINALEPKIREFCAQSLDPLVGAGTFDFITDFGAVMPMRVISALLGIPEGDQEMIRDHGNEQLRTEAGQPMKAAKEGLVDGSIFEAYIDWRKDNPSDDIMTDLLNVDFTDEHGVTRKLTREELLIYINVVAGAGNETTTRLIGWAAKVLAEHPDQRRQLVENPGLIPQAVEELLRFEPPAPHVARYVTRDVEFYGRTVPEGSVMMMLIGAAVRDSRQFPPDGEVFDIHREQRQHLAFSVGTHYCLGSALARLEGRIALEEILKRFPVWEVDLDNAALSPTSTVRGWDSMPAFVP</sequence>
<dbReference type="GO" id="GO:0005506">
    <property type="term" value="F:iron ion binding"/>
    <property type="evidence" value="ECO:0007669"/>
    <property type="project" value="InterPro"/>
</dbReference>
<dbReference type="AlphaFoldDB" id="A0A1X0B289"/>
<dbReference type="EMBL" id="MVHF01000008">
    <property type="protein sequence ID" value="ORA36430.1"/>
    <property type="molecule type" value="Genomic_DNA"/>
</dbReference>
<evidence type="ECO:0000313" key="10">
    <source>
        <dbReference type="Proteomes" id="UP000192448"/>
    </source>
</evidence>
<organism evidence="9 10">
    <name type="scientific">Mycobacterium aquaticum</name>
    <dbReference type="NCBI Taxonomy" id="1927124"/>
    <lineage>
        <taxon>Bacteria</taxon>
        <taxon>Bacillati</taxon>
        <taxon>Actinomycetota</taxon>
        <taxon>Actinomycetes</taxon>
        <taxon>Mycobacteriales</taxon>
        <taxon>Mycobacteriaceae</taxon>
        <taxon>Mycobacterium</taxon>
    </lineage>
</organism>
<evidence type="ECO:0000313" key="9">
    <source>
        <dbReference type="EMBL" id="ORA36430.1"/>
    </source>
</evidence>
<comment type="similarity">
    <text evidence="2 8">Belongs to the cytochrome P450 family.</text>
</comment>
<keyword evidence="6 8" id="KW-0408">Iron</keyword>
<keyword evidence="7 8" id="KW-0503">Monooxygenase</keyword>